<proteinExistence type="predicted"/>
<protein>
    <recommendedName>
        <fullName evidence="1">Peptidase C39-like domain-containing protein</fullName>
    </recommendedName>
</protein>
<comment type="caution">
    <text evidence="2">The sequence shown here is derived from an EMBL/GenBank/DDBJ whole genome shotgun (WGS) entry which is preliminary data.</text>
</comment>
<dbReference type="EMBL" id="MGIP01000005">
    <property type="protein sequence ID" value="OGM91897.1"/>
    <property type="molecule type" value="Genomic_DNA"/>
</dbReference>
<reference evidence="2 3" key="1">
    <citation type="journal article" date="2016" name="Nat. Commun.">
        <title>Thousands of microbial genomes shed light on interconnected biogeochemical processes in an aquifer system.</title>
        <authorList>
            <person name="Anantharaman K."/>
            <person name="Brown C.T."/>
            <person name="Hug L.A."/>
            <person name="Sharon I."/>
            <person name="Castelle C.J."/>
            <person name="Probst A.J."/>
            <person name="Thomas B.C."/>
            <person name="Singh A."/>
            <person name="Wilkins M.J."/>
            <person name="Karaoz U."/>
            <person name="Brodie E.L."/>
            <person name="Williams K.H."/>
            <person name="Hubbard S.S."/>
            <person name="Banfield J.F."/>
        </authorList>
    </citation>
    <scope>NUCLEOTIDE SEQUENCE [LARGE SCALE GENOMIC DNA]</scope>
</reference>
<dbReference type="Proteomes" id="UP000177029">
    <property type="component" value="Unassembled WGS sequence"/>
</dbReference>
<evidence type="ECO:0000313" key="2">
    <source>
        <dbReference type="EMBL" id="OGM91897.1"/>
    </source>
</evidence>
<feature type="domain" description="Peptidase C39-like" evidence="1">
    <location>
        <begin position="4"/>
        <end position="138"/>
    </location>
</feature>
<dbReference type="AlphaFoldDB" id="A0A1F8DTD6"/>
<dbReference type="STRING" id="1802555.A2755_00850"/>
<organism evidence="2 3">
    <name type="scientific">Candidatus Wolfebacteria bacterium RIFCSPHIGHO2_01_FULL_48_22</name>
    <dbReference type="NCBI Taxonomy" id="1802555"/>
    <lineage>
        <taxon>Bacteria</taxon>
        <taxon>Candidatus Wolfeibacteriota</taxon>
    </lineage>
</organism>
<dbReference type="Pfam" id="PF13529">
    <property type="entry name" value="Peptidase_C39_2"/>
    <property type="match status" value="1"/>
</dbReference>
<evidence type="ECO:0000259" key="1">
    <source>
        <dbReference type="Pfam" id="PF13529"/>
    </source>
</evidence>
<name>A0A1F8DTD6_9BACT</name>
<accession>A0A1F8DTD6</accession>
<dbReference type="Gene3D" id="3.90.70.10">
    <property type="entry name" value="Cysteine proteinases"/>
    <property type="match status" value="1"/>
</dbReference>
<evidence type="ECO:0000313" key="3">
    <source>
        <dbReference type="Proteomes" id="UP000177029"/>
    </source>
</evidence>
<sequence length="168" mass="18796">MNHKVPPISQHGLVYESNWDTSVCGIASLYMVIRALDPHTNITADDILKKCLSLNGYIPNIGWKHKELAQTAEVFGFLGVSYDWFSESSEDAFEKLKKELKSGPVIASIYNKFMPGNGGHLIVVWGIDAGAILVNDPAETDSEKISKKIPLDTFLHGWKRRVIVVRER</sequence>
<dbReference type="InterPro" id="IPR039564">
    <property type="entry name" value="Peptidase_C39-like"/>
</dbReference>
<gene>
    <name evidence="2" type="ORF">A2755_00850</name>
</gene>